<name>A0A6A6DFE0_9PEZI</name>
<keyword evidence="1" id="KW-0472">Membrane</keyword>
<evidence type="ECO:0000313" key="2">
    <source>
        <dbReference type="EMBL" id="KAF2176296.1"/>
    </source>
</evidence>
<proteinExistence type="predicted"/>
<protein>
    <submittedName>
        <fullName evidence="2">Uncharacterized protein</fullName>
    </submittedName>
</protein>
<gene>
    <name evidence="2" type="ORF">K469DRAFT_34309</name>
</gene>
<sequence length="115" mass="13185">MSGFSETMVGIDRIGCAALLRGFSGTTNHPPGLSPFVVFRLWMQYALVIFMQARLYPIRMRDGLQMPSTLNSTKFRHDSEEMAGKSNWTRRGQTLGVDRFCLNSWQARRKHEEEA</sequence>
<accession>A0A6A6DFE0</accession>
<evidence type="ECO:0000313" key="3">
    <source>
        <dbReference type="Proteomes" id="UP000800200"/>
    </source>
</evidence>
<organism evidence="2 3">
    <name type="scientific">Zopfia rhizophila CBS 207.26</name>
    <dbReference type="NCBI Taxonomy" id="1314779"/>
    <lineage>
        <taxon>Eukaryota</taxon>
        <taxon>Fungi</taxon>
        <taxon>Dikarya</taxon>
        <taxon>Ascomycota</taxon>
        <taxon>Pezizomycotina</taxon>
        <taxon>Dothideomycetes</taxon>
        <taxon>Dothideomycetes incertae sedis</taxon>
        <taxon>Zopfiaceae</taxon>
        <taxon>Zopfia</taxon>
    </lineage>
</organism>
<evidence type="ECO:0000256" key="1">
    <source>
        <dbReference type="SAM" id="Phobius"/>
    </source>
</evidence>
<keyword evidence="1" id="KW-1133">Transmembrane helix</keyword>
<reference evidence="2" key="1">
    <citation type="journal article" date="2020" name="Stud. Mycol.">
        <title>101 Dothideomycetes genomes: a test case for predicting lifestyles and emergence of pathogens.</title>
        <authorList>
            <person name="Haridas S."/>
            <person name="Albert R."/>
            <person name="Binder M."/>
            <person name="Bloem J."/>
            <person name="Labutti K."/>
            <person name="Salamov A."/>
            <person name="Andreopoulos B."/>
            <person name="Baker S."/>
            <person name="Barry K."/>
            <person name="Bills G."/>
            <person name="Bluhm B."/>
            <person name="Cannon C."/>
            <person name="Castanera R."/>
            <person name="Culley D."/>
            <person name="Daum C."/>
            <person name="Ezra D."/>
            <person name="Gonzalez J."/>
            <person name="Henrissat B."/>
            <person name="Kuo A."/>
            <person name="Liang C."/>
            <person name="Lipzen A."/>
            <person name="Lutzoni F."/>
            <person name="Magnuson J."/>
            <person name="Mondo S."/>
            <person name="Nolan M."/>
            <person name="Ohm R."/>
            <person name="Pangilinan J."/>
            <person name="Park H.-J."/>
            <person name="Ramirez L."/>
            <person name="Alfaro M."/>
            <person name="Sun H."/>
            <person name="Tritt A."/>
            <person name="Yoshinaga Y."/>
            <person name="Zwiers L.-H."/>
            <person name="Turgeon B."/>
            <person name="Goodwin S."/>
            <person name="Spatafora J."/>
            <person name="Crous P."/>
            <person name="Grigoriev I."/>
        </authorList>
    </citation>
    <scope>NUCLEOTIDE SEQUENCE</scope>
    <source>
        <strain evidence="2">CBS 207.26</strain>
    </source>
</reference>
<keyword evidence="3" id="KW-1185">Reference proteome</keyword>
<dbReference type="Proteomes" id="UP000800200">
    <property type="component" value="Unassembled WGS sequence"/>
</dbReference>
<feature type="transmembrane region" description="Helical" evidence="1">
    <location>
        <begin position="37"/>
        <end position="56"/>
    </location>
</feature>
<dbReference type="EMBL" id="ML994711">
    <property type="protein sequence ID" value="KAF2176296.1"/>
    <property type="molecule type" value="Genomic_DNA"/>
</dbReference>
<keyword evidence="1" id="KW-0812">Transmembrane</keyword>
<dbReference type="AlphaFoldDB" id="A0A6A6DFE0"/>